<proteinExistence type="predicted"/>
<accession>A0ABS0XXP2</accession>
<dbReference type="Proteomes" id="UP000620670">
    <property type="component" value="Unassembled WGS sequence"/>
</dbReference>
<evidence type="ECO:0008006" key="3">
    <source>
        <dbReference type="Google" id="ProtNLM"/>
    </source>
</evidence>
<protein>
    <recommendedName>
        <fullName evidence="3">NurA domain-containing protein</fullName>
    </recommendedName>
</protein>
<evidence type="ECO:0000313" key="1">
    <source>
        <dbReference type="EMBL" id="MBJ6124817.1"/>
    </source>
</evidence>
<organism evidence="1 2">
    <name type="scientific">Microvirga splendida</name>
    <dbReference type="NCBI Taxonomy" id="2795727"/>
    <lineage>
        <taxon>Bacteria</taxon>
        <taxon>Pseudomonadati</taxon>
        <taxon>Pseudomonadota</taxon>
        <taxon>Alphaproteobacteria</taxon>
        <taxon>Hyphomicrobiales</taxon>
        <taxon>Methylobacteriaceae</taxon>
        <taxon>Microvirga</taxon>
    </lineage>
</organism>
<dbReference type="EMBL" id="JAELXT010000003">
    <property type="protein sequence ID" value="MBJ6124817.1"/>
    <property type="molecule type" value="Genomic_DNA"/>
</dbReference>
<evidence type="ECO:0000313" key="2">
    <source>
        <dbReference type="Proteomes" id="UP000620670"/>
    </source>
</evidence>
<sequence length="481" mass="53200">MPYDREPSSPTGGFDVMKQPVVLAFMDKARVGVNLADRGDSIRTKVIDVKELVREMDQGLILASDASPYEAIAKKDFPSIRVGLLKFSNVLIKVPDYKRLRDRNEIFVDPVDIANLKKAAGSLSFALPGAGITSDAIPKTKTFFRSTVFDIFRDESLTCQGITLYDTLVDLIRRSGSIVTEQGREGIVLSKDKKSPIDGMPLGEKLFVPVDPGYVDVNGDSAKRVFVTDALRVQDVFSEEGSNTECFSRLMSAMEHILVAHIIRCAHINDPTSTGNMHVIIDGPLAIFGESARFHRGIMSLLDEVRTDCRSKGLNGPLVIGVSKTGKVVEHATMIERILQCNPDGTEREGTFLLPIDDDYRYSIIEANVTNNPNNFGDETYYGQTFIVRTSRGKIFDVTLAYPFARKADVDGVAFREAKMDLKHYGADLSRMISLIEMMQTDLFANALIPIHLAHRYASIAHAPGGRSLDAFVRDALKISR</sequence>
<dbReference type="RefSeq" id="WP_199047280.1">
    <property type="nucleotide sequence ID" value="NZ_JAELXT010000003.1"/>
</dbReference>
<name>A0ABS0XXP2_9HYPH</name>
<comment type="caution">
    <text evidence="1">The sequence shown here is derived from an EMBL/GenBank/DDBJ whole genome shotgun (WGS) entry which is preliminary data.</text>
</comment>
<gene>
    <name evidence="1" type="ORF">JAO75_05275</name>
</gene>
<reference evidence="2" key="1">
    <citation type="submission" date="2020-12" db="EMBL/GenBank/DDBJ databases">
        <title>Hymenobacter sp.</title>
        <authorList>
            <person name="Kim M.K."/>
        </authorList>
    </citation>
    <scope>NUCLEOTIDE SEQUENCE [LARGE SCALE GENOMIC DNA]</scope>
    <source>
        <strain evidence="2">BT325</strain>
    </source>
</reference>
<keyword evidence="2" id="KW-1185">Reference proteome</keyword>